<evidence type="ECO:0000313" key="2">
    <source>
        <dbReference type="EMBL" id="PKF71422.1"/>
    </source>
</evidence>
<dbReference type="Pfam" id="PF16703">
    <property type="entry name" value="DUF5064"/>
    <property type="match status" value="1"/>
</dbReference>
<dbReference type="Gene3D" id="3.30.160.370">
    <property type="entry name" value="Domain of unknown function DUF5064"/>
    <property type="match status" value="1"/>
</dbReference>
<dbReference type="EMBL" id="PIYS01000014">
    <property type="protein sequence ID" value="PKF71422.1"/>
    <property type="molecule type" value="Genomic_DNA"/>
</dbReference>
<gene>
    <name evidence="2" type="ORF">CW360_08170</name>
    <name evidence="1" type="ORF">GCM10007363_10930</name>
</gene>
<organism evidence="2 3">
    <name type="scientific">Pseudomonas fluvialis</name>
    <dbReference type="NCBI Taxonomy" id="1793966"/>
    <lineage>
        <taxon>Bacteria</taxon>
        <taxon>Pseudomonadati</taxon>
        <taxon>Pseudomonadota</taxon>
        <taxon>Gammaproteobacteria</taxon>
        <taxon>Pseudomonadales</taxon>
        <taxon>Pseudomonadaceae</taxon>
        <taxon>Pseudomonas</taxon>
    </lineage>
</organism>
<evidence type="ECO:0000313" key="4">
    <source>
        <dbReference type="Proteomes" id="UP000655550"/>
    </source>
</evidence>
<reference evidence="1" key="1">
    <citation type="journal article" date="2014" name="Int. J. Syst. Evol. Microbiol.">
        <title>Complete genome of a new Firmicutes species belonging to the dominant human colonic microbiota ('Ruminococcus bicirculans') reveals two chromosomes and a selective capacity to utilize plant glucans.</title>
        <authorList>
            <consortium name="NISC Comparative Sequencing Program"/>
            <person name="Wegmann U."/>
            <person name="Louis P."/>
            <person name="Goesmann A."/>
            <person name="Henrissat B."/>
            <person name="Duncan S.H."/>
            <person name="Flint H.J."/>
        </authorList>
    </citation>
    <scope>NUCLEOTIDE SEQUENCE</scope>
    <source>
        <strain evidence="1">CCM 8778</strain>
    </source>
</reference>
<dbReference type="AlphaFoldDB" id="A0A2I0CQK4"/>
<dbReference type="RefSeq" id="WP_093986396.1">
    <property type="nucleotide sequence ID" value="NZ_BMDE01000003.1"/>
</dbReference>
<evidence type="ECO:0000313" key="1">
    <source>
        <dbReference type="EMBL" id="GGH91324.1"/>
    </source>
</evidence>
<comment type="caution">
    <text evidence="2">The sequence shown here is derived from an EMBL/GenBank/DDBJ whole genome shotgun (WGS) entry which is preliminary data.</text>
</comment>
<reference evidence="2" key="3">
    <citation type="submission" date="2017-12" db="EMBL/GenBank/DDBJ databases">
        <authorList>
            <person name="Hurst M.R.H."/>
        </authorList>
    </citation>
    <scope>NUCLEOTIDE SEQUENCE [LARGE SCALE GENOMIC DNA]</scope>
    <source>
        <strain evidence="2">ZYSR67-Z</strain>
    </source>
</reference>
<dbReference type="EMBL" id="BMDE01000003">
    <property type="protein sequence ID" value="GGH91324.1"/>
    <property type="molecule type" value="Genomic_DNA"/>
</dbReference>
<reference evidence="1" key="5">
    <citation type="submission" date="2024-05" db="EMBL/GenBank/DDBJ databases">
        <authorList>
            <person name="Sun Q."/>
            <person name="Sedlacek I."/>
        </authorList>
    </citation>
    <scope>NUCLEOTIDE SEQUENCE</scope>
    <source>
        <strain evidence="1">CCM 8778</strain>
    </source>
</reference>
<dbReference type="Proteomes" id="UP000242861">
    <property type="component" value="Unassembled WGS sequence"/>
</dbReference>
<reference evidence="4" key="4">
    <citation type="journal article" date="2019" name="Int. J. Syst. Evol. Microbiol.">
        <title>The Global Catalogue of Microorganisms (GCM) 10K type strain sequencing project: providing services to taxonomists for standard genome sequencing and annotation.</title>
        <authorList>
            <consortium name="The Broad Institute Genomics Platform"/>
            <consortium name="The Broad Institute Genome Sequencing Center for Infectious Disease"/>
            <person name="Wu L."/>
            <person name="Ma J."/>
        </authorList>
    </citation>
    <scope>NUCLEOTIDE SEQUENCE [LARGE SCALE GENOMIC DNA]</scope>
    <source>
        <strain evidence="4">CCM 8778</strain>
    </source>
</reference>
<accession>A0A2I0CQK4</accession>
<protein>
    <submittedName>
        <fullName evidence="2">DUF5064 domain-containing protein</fullName>
    </submittedName>
</protein>
<name>A0A2I0CQK4_9PSED</name>
<dbReference type="Proteomes" id="UP000655550">
    <property type="component" value="Unassembled WGS sequence"/>
</dbReference>
<keyword evidence="4" id="KW-1185">Reference proteome</keyword>
<dbReference type="InterPro" id="IPR032024">
    <property type="entry name" value="DUF5064"/>
</dbReference>
<reference evidence="3" key="2">
    <citation type="submission" date="2017-12" db="EMBL/GenBank/DDBJ databases">
        <authorList>
            <person name="Yu X.-Y."/>
        </authorList>
    </citation>
    <scope>NUCLEOTIDE SEQUENCE [LARGE SCALE GENOMIC DNA]</scope>
    <source>
        <strain evidence="3">ZYSR67-Z</strain>
    </source>
</reference>
<proteinExistence type="predicted"/>
<evidence type="ECO:0000313" key="3">
    <source>
        <dbReference type="Proteomes" id="UP000242861"/>
    </source>
</evidence>
<sequence>MFKPGHLHRQRAPGVTDVPDYVVDVYYEVQEEPGEGLLLCLTMQGVVDGRAFTEQVRLHRDTAFNFAAVLGRLAGRYGLPRNASPIMREHAEYDAMYRDIRERLGAVSGEPVDFAHLEQDLRQL</sequence>